<keyword evidence="2" id="KW-1185">Reference proteome</keyword>
<name>A0AC60QXM1_IXOPE</name>
<organism evidence="1 2">
    <name type="scientific">Ixodes persulcatus</name>
    <name type="common">Taiga tick</name>
    <dbReference type="NCBI Taxonomy" id="34615"/>
    <lineage>
        <taxon>Eukaryota</taxon>
        <taxon>Metazoa</taxon>
        <taxon>Ecdysozoa</taxon>
        <taxon>Arthropoda</taxon>
        <taxon>Chelicerata</taxon>
        <taxon>Arachnida</taxon>
        <taxon>Acari</taxon>
        <taxon>Parasitiformes</taxon>
        <taxon>Ixodida</taxon>
        <taxon>Ixodoidea</taxon>
        <taxon>Ixodidae</taxon>
        <taxon>Ixodinae</taxon>
        <taxon>Ixodes</taxon>
    </lineage>
</organism>
<comment type="caution">
    <text evidence="1">The sequence shown here is derived from an EMBL/GenBank/DDBJ whole genome shotgun (WGS) entry which is preliminary data.</text>
</comment>
<proteinExistence type="predicted"/>
<accession>A0AC60QXM1</accession>
<sequence length="470" mass="51399">MRDAAITLVHRTQGAVHEIARPQRGCGACRRTRVSLMHRGSGGVAKLAEDAAGEVRTLIERCHSVGLQVVAITSDIGSGNRAMWKQFGVHAGKYSKTVNLIPHPQKNLTFKLAPKLRPELLDPNHFETMKVSTALWVLSHSTATALRFLVENHGWSTNFLTTAWFLEQYLKASKAGSYELDDASFYLADLADLDVQPAVPTDTFLEEVELTMSQPEENGFDYYCGHVDLMRDHGDDRTTPPGRTDRRKHGGAWPAAWTSGQLNAGRRLAIDSIPRTDECWGGINEGSAGPVHLRREFLHRGTPPYAALVSGFHFRFPRQCTGGAVLSGVGSPGQGKAGAIVVGAGEDPEDVLEALLEEREVEAGVYVRDSSSPRDIACLLEMRDKEPRLSRGANVLQFWERRERHPELYALAQVALGVIATQVGKSSKALGVGLSQPKVSDVPSSESAWVLRLLKDFPGVISGSENTEQH</sequence>
<gene>
    <name evidence="1" type="ORF">HPB47_014228</name>
</gene>
<dbReference type="EMBL" id="JABSTQ010002542">
    <property type="protein sequence ID" value="KAG0444061.1"/>
    <property type="molecule type" value="Genomic_DNA"/>
</dbReference>
<dbReference type="Proteomes" id="UP000805193">
    <property type="component" value="Unassembled WGS sequence"/>
</dbReference>
<reference evidence="1 2" key="1">
    <citation type="journal article" date="2020" name="Cell">
        <title>Large-Scale Comparative Analyses of Tick Genomes Elucidate Their Genetic Diversity and Vector Capacities.</title>
        <authorList>
            <consortium name="Tick Genome and Microbiome Consortium (TIGMIC)"/>
            <person name="Jia N."/>
            <person name="Wang J."/>
            <person name="Shi W."/>
            <person name="Du L."/>
            <person name="Sun Y."/>
            <person name="Zhan W."/>
            <person name="Jiang J.F."/>
            <person name="Wang Q."/>
            <person name="Zhang B."/>
            <person name="Ji P."/>
            <person name="Bell-Sakyi L."/>
            <person name="Cui X.M."/>
            <person name="Yuan T.T."/>
            <person name="Jiang B.G."/>
            <person name="Yang W.F."/>
            <person name="Lam T.T."/>
            <person name="Chang Q.C."/>
            <person name="Ding S.J."/>
            <person name="Wang X.J."/>
            <person name="Zhu J.G."/>
            <person name="Ruan X.D."/>
            <person name="Zhao L."/>
            <person name="Wei J.T."/>
            <person name="Ye R.Z."/>
            <person name="Que T.C."/>
            <person name="Du C.H."/>
            <person name="Zhou Y.H."/>
            <person name="Cheng J.X."/>
            <person name="Dai P.F."/>
            <person name="Guo W.B."/>
            <person name="Han X.H."/>
            <person name="Huang E.J."/>
            <person name="Li L.F."/>
            <person name="Wei W."/>
            <person name="Gao Y.C."/>
            <person name="Liu J.Z."/>
            <person name="Shao H.Z."/>
            <person name="Wang X."/>
            <person name="Wang C.C."/>
            <person name="Yang T.C."/>
            <person name="Huo Q.B."/>
            <person name="Li W."/>
            <person name="Chen H.Y."/>
            <person name="Chen S.E."/>
            <person name="Zhou L.G."/>
            <person name="Ni X.B."/>
            <person name="Tian J.H."/>
            <person name="Sheng Y."/>
            <person name="Liu T."/>
            <person name="Pan Y.S."/>
            <person name="Xia L.Y."/>
            <person name="Li J."/>
            <person name="Zhao F."/>
            <person name="Cao W.C."/>
        </authorList>
    </citation>
    <scope>NUCLEOTIDE SEQUENCE [LARGE SCALE GENOMIC DNA]</scope>
    <source>
        <strain evidence="1">Iper-2018</strain>
    </source>
</reference>
<evidence type="ECO:0000313" key="1">
    <source>
        <dbReference type="EMBL" id="KAG0444061.1"/>
    </source>
</evidence>
<protein>
    <submittedName>
        <fullName evidence="1">Uncharacterized protein</fullName>
    </submittedName>
</protein>
<evidence type="ECO:0000313" key="2">
    <source>
        <dbReference type="Proteomes" id="UP000805193"/>
    </source>
</evidence>